<evidence type="ECO:0000313" key="11">
    <source>
        <dbReference type="Proteomes" id="UP000035642"/>
    </source>
</evidence>
<evidence type="ECO:0000256" key="3">
    <source>
        <dbReference type="ARBA" id="ARBA00022787"/>
    </source>
</evidence>
<evidence type="ECO:0000256" key="7">
    <source>
        <dbReference type="ARBA" id="ARBA00023136"/>
    </source>
</evidence>
<keyword evidence="6 9" id="KW-0496">Mitochondrion</keyword>
<keyword evidence="11" id="KW-1185">Reference proteome</keyword>
<feature type="domain" description="Mff-like" evidence="10">
    <location>
        <begin position="1"/>
        <end position="87"/>
    </location>
</feature>
<keyword evidence="7" id="KW-0472">Membrane</keyword>
<evidence type="ECO:0000259" key="10">
    <source>
        <dbReference type="Pfam" id="PF05644"/>
    </source>
</evidence>
<dbReference type="GO" id="GO:0090314">
    <property type="term" value="P:positive regulation of protein targeting to membrane"/>
    <property type="evidence" value="ECO:0007669"/>
    <property type="project" value="UniProtKB-UniRule"/>
</dbReference>
<dbReference type="PANTHER" id="PTHR16501:SF6">
    <property type="entry name" value="TRANSPORT AND GOLGI ORGANIZATION PROTEIN 11"/>
    <property type="match status" value="1"/>
</dbReference>
<dbReference type="InterPro" id="IPR008518">
    <property type="entry name" value="Mff/Tango-11"/>
</dbReference>
<dbReference type="InterPro" id="IPR039433">
    <property type="entry name" value="Mff-like_dom"/>
</dbReference>
<dbReference type="AlphaFoldDB" id="A0A158PBF5"/>
<keyword evidence="3 9" id="KW-1000">Mitochondrion outer membrane</keyword>
<comment type="function">
    <text evidence="9">Plays a role in mitochondrial and peroxisomal fission. Promotes the recruitment and association of the fission mediator dynamin-related protein 1 (DNM1L) to the mitochondrial surface.</text>
</comment>
<evidence type="ECO:0000256" key="2">
    <source>
        <dbReference type="ARBA" id="ARBA00022692"/>
    </source>
</evidence>
<accession>A0A158PBF5</accession>
<dbReference type="WBParaSite" id="ACAC_0001087801-mRNA-1">
    <property type="protein sequence ID" value="ACAC_0001087801-mRNA-1"/>
    <property type="gene ID" value="ACAC_0001087801"/>
</dbReference>
<keyword evidence="2" id="KW-0812">Transmembrane</keyword>
<evidence type="ECO:0000256" key="5">
    <source>
        <dbReference type="ARBA" id="ARBA00023054"/>
    </source>
</evidence>
<dbReference type="GO" id="GO:0005777">
    <property type="term" value="C:peroxisome"/>
    <property type="evidence" value="ECO:0007669"/>
    <property type="project" value="UniProtKB-SubCell"/>
</dbReference>
<reference evidence="11" key="1">
    <citation type="submission" date="2012-09" db="EMBL/GenBank/DDBJ databases">
        <authorList>
            <person name="Martin A.A."/>
        </authorList>
    </citation>
    <scope>NUCLEOTIDE SEQUENCE</scope>
</reference>
<keyword evidence="5" id="KW-0175">Coiled coil</keyword>
<evidence type="ECO:0000256" key="4">
    <source>
        <dbReference type="ARBA" id="ARBA00022989"/>
    </source>
</evidence>
<protein>
    <recommendedName>
        <fullName evidence="9">Mitochondrial fission factor</fullName>
    </recommendedName>
</protein>
<evidence type="ECO:0000256" key="8">
    <source>
        <dbReference type="ARBA" id="ARBA00023140"/>
    </source>
</evidence>
<keyword evidence="4" id="KW-1133">Transmembrane helix</keyword>
<keyword evidence="8 9" id="KW-0576">Peroxisome</keyword>
<evidence type="ECO:0000313" key="12">
    <source>
        <dbReference type="WBParaSite" id="ACAC_0001087801-mRNA-1"/>
    </source>
</evidence>
<dbReference type="GO" id="GO:0005741">
    <property type="term" value="C:mitochondrial outer membrane"/>
    <property type="evidence" value="ECO:0007669"/>
    <property type="project" value="UniProtKB-SubCell"/>
</dbReference>
<dbReference type="Proteomes" id="UP000035642">
    <property type="component" value="Unassembled WGS sequence"/>
</dbReference>
<evidence type="ECO:0000256" key="9">
    <source>
        <dbReference type="RuleBase" id="RU368040"/>
    </source>
</evidence>
<dbReference type="Pfam" id="PF05644">
    <property type="entry name" value="Miff"/>
    <property type="match status" value="1"/>
</dbReference>
<evidence type="ECO:0000256" key="6">
    <source>
        <dbReference type="ARBA" id="ARBA00023128"/>
    </source>
</evidence>
<dbReference type="GO" id="GO:0090141">
    <property type="term" value="P:positive regulation of mitochondrial fission"/>
    <property type="evidence" value="ECO:0007669"/>
    <property type="project" value="UniProtKB-UniRule"/>
</dbReference>
<comment type="similarity">
    <text evidence="1 9">Belongs to the Tango11 family.</text>
</comment>
<sequence length="138" mass="15506">MIVPEHISGTGESVKASEFDGKNVAGRERLMQLMNVPDRIVLTGGNSYEGFETEPLELMKDYVTQKREESIQDLPSVITLERKPYLDRGEPNLMFSLLFAVHRVVYHIIVAEGVPALNMDIMLKQVCTVPGLVLPKHQ</sequence>
<organism evidence="11 12">
    <name type="scientific">Angiostrongylus cantonensis</name>
    <name type="common">Rat lungworm</name>
    <dbReference type="NCBI Taxonomy" id="6313"/>
    <lineage>
        <taxon>Eukaryota</taxon>
        <taxon>Metazoa</taxon>
        <taxon>Ecdysozoa</taxon>
        <taxon>Nematoda</taxon>
        <taxon>Chromadorea</taxon>
        <taxon>Rhabditida</taxon>
        <taxon>Rhabditina</taxon>
        <taxon>Rhabditomorpha</taxon>
        <taxon>Strongyloidea</taxon>
        <taxon>Metastrongylidae</taxon>
        <taxon>Angiostrongylus</taxon>
    </lineage>
</organism>
<dbReference type="PANTHER" id="PTHR16501">
    <property type="entry name" value="TRANSPORT AND GOLGI ORGANIZATION PROTEIN 11"/>
    <property type="match status" value="1"/>
</dbReference>
<comment type="subcellular location">
    <subcellularLocation>
        <location evidence="9">Mitochondrion outer membrane</location>
        <topology evidence="9">Single-pass type IV membrane protein</topology>
    </subcellularLocation>
    <subcellularLocation>
        <location evidence="9">Peroxisome</location>
    </subcellularLocation>
</comment>
<dbReference type="GO" id="GO:0000266">
    <property type="term" value="P:mitochondrial fission"/>
    <property type="evidence" value="ECO:0007669"/>
    <property type="project" value="UniProtKB-UniRule"/>
</dbReference>
<dbReference type="STRING" id="6313.A0A158PBF5"/>
<evidence type="ECO:0000256" key="1">
    <source>
        <dbReference type="ARBA" id="ARBA00009806"/>
    </source>
</evidence>
<name>A0A158PBF5_ANGCA</name>
<reference evidence="12" key="2">
    <citation type="submission" date="2016-04" db="UniProtKB">
        <authorList>
            <consortium name="WormBaseParasite"/>
        </authorList>
    </citation>
    <scope>IDENTIFICATION</scope>
</reference>
<proteinExistence type="inferred from homology"/>